<dbReference type="OrthoDB" id="200724at2"/>
<dbReference type="AlphaFoldDB" id="D5EQ78"/>
<feature type="chain" id="PRO_5003071668" description="PBS lyase HEAT domain protein repeat-containing protein" evidence="1">
    <location>
        <begin position="37"/>
        <end position="654"/>
    </location>
</feature>
<dbReference type="Gene3D" id="1.25.10.10">
    <property type="entry name" value="Leucine-rich Repeat Variant"/>
    <property type="match status" value="2"/>
</dbReference>
<dbReference type="InterPro" id="IPR016024">
    <property type="entry name" value="ARM-type_fold"/>
</dbReference>
<dbReference type="InterPro" id="IPR011989">
    <property type="entry name" value="ARM-like"/>
</dbReference>
<dbReference type="HOGENOM" id="CLU_435288_0_0_0"/>
<dbReference type="Proteomes" id="UP000000925">
    <property type="component" value="Chromosome"/>
</dbReference>
<sequence length="654" mass="72014">MNSQPKHHHTNHRFQIAMFRSLFLLPVCLLAASLNASEINQTIHQLASEDYALRNEARSDLMQRFAKASQAPVDSSRIEALEQACIQALKQDLPLTERLYLIRILGLYASPSAAESLIPLLQDSDPQIQVRVISTLARIGNDTTDTALLDAFKSAPQEQQSLYFDALAMLEQPEATSLLVQALKAPDPAQAVLAAQSLGKAQIESAVPPLLNARETENAQLQVSIDQALLHFHLDAATAQRLLQSSKSASIRNGAFSQLLKLDAEAAELELQGYLKTPDALGRSLLIRTAMHEGSARLRGNLVQQLAALSVDDQWILLAAIAELELNNYEAELLDLYASAESPLKGALTETLGLVGGDASFEVLYSAFEAAPDDPTIALALSRLQAPAVDQRALQTLANSTDTQARISAINLLQLRNTEGTTALLNRIVLETDDSELKKAVFKGLENIGNFDSVEAFIQLINQKDPLMRPAQQSLKRLSVSFDAPHYLWTEHYLPALQSAQSDTDRIPLILILDGVAGRRTLDYLEASATSAKSSTELSEAAIRTLLRWPNYDSGDFWLSIILSDQASAKNRSNAERSLKRLHTNKDILGDKKDKMELSVRIVQQVNDPELKAMVIGSYENGLHWQERVHIRHIFKPLKSDPDVGERVAALLDF</sequence>
<evidence type="ECO:0000313" key="3">
    <source>
        <dbReference type="Proteomes" id="UP000000925"/>
    </source>
</evidence>
<dbReference type="Pfam" id="PF13646">
    <property type="entry name" value="HEAT_2"/>
    <property type="match status" value="1"/>
</dbReference>
<dbReference type="KEGG" id="caa:Caka_0822"/>
<evidence type="ECO:0000256" key="1">
    <source>
        <dbReference type="SAM" id="SignalP"/>
    </source>
</evidence>
<reference evidence="2 3" key="1">
    <citation type="journal article" date="2010" name="Stand. Genomic Sci.">
        <title>Complete genome sequence of Coraliomargarita akajimensis type strain (04OKA010-24).</title>
        <authorList>
            <person name="Mavromatis K."/>
            <person name="Abt B."/>
            <person name="Brambilla E."/>
            <person name="Lapidus A."/>
            <person name="Copeland A."/>
            <person name="Deshpande S."/>
            <person name="Nolan M."/>
            <person name="Lucas S."/>
            <person name="Tice H."/>
            <person name="Cheng J.F."/>
            <person name="Han C."/>
            <person name="Detter J.C."/>
            <person name="Woyke T."/>
            <person name="Goodwin L."/>
            <person name="Pitluck S."/>
            <person name="Held B."/>
            <person name="Brettin T."/>
            <person name="Tapia R."/>
            <person name="Ivanova N."/>
            <person name="Mikhailova N."/>
            <person name="Pati A."/>
            <person name="Liolios K."/>
            <person name="Chen A."/>
            <person name="Palaniappan K."/>
            <person name="Land M."/>
            <person name="Hauser L."/>
            <person name="Chang Y.J."/>
            <person name="Jeffries C.D."/>
            <person name="Rohde M."/>
            <person name="Goker M."/>
            <person name="Bristow J."/>
            <person name="Eisen J.A."/>
            <person name="Markowitz V."/>
            <person name="Hugenholtz P."/>
            <person name="Klenk H.P."/>
            <person name="Kyrpides N.C."/>
        </authorList>
    </citation>
    <scope>NUCLEOTIDE SEQUENCE [LARGE SCALE GENOMIC DNA]</scope>
    <source>
        <strain evidence="3">DSM 45221 / IAM 15411 / JCM 23193 / KCTC 12865</strain>
    </source>
</reference>
<keyword evidence="3" id="KW-1185">Reference proteome</keyword>
<feature type="signal peptide" evidence="1">
    <location>
        <begin position="1"/>
        <end position="36"/>
    </location>
</feature>
<dbReference type="eggNOG" id="COG1413">
    <property type="taxonomic scope" value="Bacteria"/>
</dbReference>
<dbReference type="SUPFAM" id="SSF48371">
    <property type="entry name" value="ARM repeat"/>
    <property type="match status" value="2"/>
</dbReference>
<name>D5EQ78_CORAD</name>
<organism evidence="2 3">
    <name type="scientific">Coraliomargarita akajimensis (strain DSM 45221 / IAM 15411 / JCM 23193 / KCTC 12865 / 04OKA010-24)</name>
    <dbReference type="NCBI Taxonomy" id="583355"/>
    <lineage>
        <taxon>Bacteria</taxon>
        <taxon>Pseudomonadati</taxon>
        <taxon>Verrucomicrobiota</taxon>
        <taxon>Opitutia</taxon>
        <taxon>Puniceicoccales</taxon>
        <taxon>Coraliomargaritaceae</taxon>
        <taxon>Coraliomargarita</taxon>
    </lineage>
</organism>
<dbReference type="EMBL" id="CP001998">
    <property type="protein sequence ID" value="ADE53846.1"/>
    <property type="molecule type" value="Genomic_DNA"/>
</dbReference>
<evidence type="ECO:0008006" key="4">
    <source>
        <dbReference type="Google" id="ProtNLM"/>
    </source>
</evidence>
<evidence type="ECO:0000313" key="2">
    <source>
        <dbReference type="EMBL" id="ADE53846.1"/>
    </source>
</evidence>
<gene>
    <name evidence="2" type="ordered locus">Caka_0822</name>
</gene>
<keyword evidence="1" id="KW-0732">Signal</keyword>
<proteinExistence type="predicted"/>
<dbReference type="STRING" id="583355.Caka_0822"/>
<dbReference type="InterPro" id="IPR004155">
    <property type="entry name" value="PBS_lyase_HEAT"/>
</dbReference>
<accession>D5EQ78</accession>
<protein>
    <recommendedName>
        <fullName evidence="4">PBS lyase HEAT domain protein repeat-containing protein</fullName>
    </recommendedName>
</protein>
<dbReference type="SMART" id="SM00567">
    <property type="entry name" value="EZ_HEAT"/>
    <property type="match status" value="5"/>
</dbReference>